<dbReference type="PANTHER" id="PTHR12640">
    <property type="entry name" value="RIBOPHORIN II"/>
    <property type="match status" value="1"/>
</dbReference>
<accession>A0A4Y2A4K4</accession>
<dbReference type="Pfam" id="PF05817">
    <property type="entry name" value="Ribophorin_II"/>
    <property type="match status" value="1"/>
</dbReference>
<comment type="subunit">
    <text evidence="1">Component of the oligosaccharyltransferase (OST) complex. OST exists in two different complex forms which contain common core subunits RPN1, RPN2, OST48, OST4, DAD1 and TMEM258, either STT3A or STT3B as catalytic subunits, and form-specific accessory subunits. STT3A complex assembly occurs through the formation of 3 subcomplexes. Subcomplex 1 contains RPN1 and TMEM258, subcomplex 2 contains the STT3A-specific subunits STT3A, DC2/OSTC, and KCP2 as well as the core subunit OST4, and subcomplex 3 contains RPN2, DAD1, and OST48. The STT3A complex can form stable complexes with the Sec61 complex or with both the Sec61 and TRAP complexes. Interacts with DDI2. Interacts with TMEM35A/NACHO.</text>
</comment>
<evidence type="ECO:0000259" key="4">
    <source>
        <dbReference type="Pfam" id="PF23861"/>
    </source>
</evidence>
<dbReference type="GO" id="GO:0008250">
    <property type="term" value="C:oligosaccharyltransferase complex"/>
    <property type="evidence" value="ECO:0007669"/>
    <property type="project" value="UniProtKB-UniRule"/>
</dbReference>
<sequence length="116" mass="12851">DQAIKFANYFLSRKFVQTVKGAAQLLDVLKIFATNKYHIPVAVTLASNSALSDENPNIQVRITNVLGASLGPLTVTADNAKRLDDDAVVMSKKAFQPVKGSEYVSFYYYFVCVHFL</sequence>
<dbReference type="UniPathway" id="UPA00378"/>
<comment type="subcellular location">
    <subcellularLocation>
        <location evidence="2">Endoplasmic reticulum membrane</location>
        <topology evidence="2">Multi-pass membrane protein</topology>
    </subcellularLocation>
</comment>
<dbReference type="InterPro" id="IPR055375">
    <property type="entry name" value="Ribophorin_II_2nd"/>
</dbReference>
<dbReference type="AlphaFoldDB" id="A0A4Y2A4K4"/>
<gene>
    <name evidence="5" type="ORF">AVEN_245939_1</name>
</gene>
<comment type="caution">
    <text evidence="5">The sequence shown here is derived from an EMBL/GenBank/DDBJ whole genome shotgun (WGS) entry which is preliminary data.</text>
</comment>
<reference evidence="5 6" key="1">
    <citation type="journal article" date="2019" name="Sci. Rep.">
        <title>Orb-weaving spider Araneus ventricosus genome elucidates the spidroin gene catalogue.</title>
        <authorList>
            <person name="Kono N."/>
            <person name="Nakamura H."/>
            <person name="Ohtoshi R."/>
            <person name="Moran D.A.P."/>
            <person name="Shinohara A."/>
            <person name="Yoshida Y."/>
            <person name="Fujiwara M."/>
            <person name="Mori M."/>
            <person name="Tomita M."/>
            <person name="Arakawa K."/>
        </authorList>
    </citation>
    <scope>NUCLEOTIDE SEQUENCE [LARGE SCALE GENOMIC DNA]</scope>
</reference>
<dbReference type="InterPro" id="IPR055373">
    <property type="entry name" value="Ribophorin_II_N"/>
</dbReference>
<keyword evidence="2" id="KW-0256">Endoplasmic reticulum</keyword>
<feature type="non-terminal residue" evidence="5">
    <location>
        <position position="1"/>
    </location>
</feature>
<evidence type="ECO:0000313" key="5">
    <source>
        <dbReference type="EMBL" id="GBL74610.1"/>
    </source>
</evidence>
<comment type="pathway">
    <text evidence="2">Protein modification; protein glycosylation.</text>
</comment>
<feature type="domain" description="Ribophorin II N-terminal" evidence="3">
    <location>
        <begin position="1"/>
        <end position="33"/>
    </location>
</feature>
<dbReference type="InterPro" id="IPR008814">
    <property type="entry name" value="Swp1"/>
</dbReference>
<dbReference type="PANTHER" id="PTHR12640:SF0">
    <property type="entry name" value="DOLICHYL-DIPHOSPHOOLIGOSACCHARIDE--PROTEIN GLYCOSYLTRANSFERASE SUBUNIT 2"/>
    <property type="match status" value="1"/>
</dbReference>
<evidence type="ECO:0000256" key="1">
    <source>
        <dbReference type="ARBA" id="ARBA00046750"/>
    </source>
</evidence>
<evidence type="ECO:0000259" key="3">
    <source>
        <dbReference type="Pfam" id="PF05817"/>
    </source>
</evidence>
<proteinExistence type="inferred from homology"/>
<protein>
    <recommendedName>
        <fullName evidence="2">Dolichyl-diphosphooligosaccharide--protein glycosyltransferase subunit 2</fullName>
    </recommendedName>
    <alternativeName>
        <fullName evidence="2">Ribophorin-2</fullName>
    </alternativeName>
</protein>
<name>A0A4Y2A4K4_ARAVE</name>
<evidence type="ECO:0000256" key="2">
    <source>
        <dbReference type="RuleBase" id="RU366029"/>
    </source>
</evidence>
<comment type="similarity">
    <text evidence="2">Belongs to the SWP1 family.</text>
</comment>
<dbReference type="EMBL" id="BGPR01155252">
    <property type="protein sequence ID" value="GBL74610.1"/>
    <property type="molecule type" value="Genomic_DNA"/>
</dbReference>
<dbReference type="OrthoDB" id="432292at2759"/>
<dbReference type="Proteomes" id="UP000499080">
    <property type="component" value="Unassembled WGS sequence"/>
</dbReference>
<keyword evidence="6" id="KW-1185">Reference proteome</keyword>
<organism evidence="5 6">
    <name type="scientific">Araneus ventricosus</name>
    <name type="common">Orbweaver spider</name>
    <name type="synonym">Epeira ventricosa</name>
    <dbReference type="NCBI Taxonomy" id="182803"/>
    <lineage>
        <taxon>Eukaryota</taxon>
        <taxon>Metazoa</taxon>
        <taxon>Ecdysozoa</taxon>
        <taxon>Arthropoda</taxon>
        <taxon>Chelicerata</taxon>
        <taxon>Arachnida</taxon>
        <taxon>Araneae</taxon>
        <taxon>Araneomorphae</taxon>
        <taxon>Entelegynae</taxon>
        <taxon>Araneoidea</taxon>
        <taxon>Araneidae</taxon>
        <taxon>Araneus</taxon>
    </lineage>
</organism>
<dbReference type="Pfam" id="PF23861">
    <property type="entry name" value="Ribophorin_II_2nd"/>
    <property type="match status" value="1"/>
</dbReference>
<comment type="function">
    <text evidence="2">Subunit of the oligosaccharyl transferase (OST) complex that catalyzes the initial transfer of a defined glycan (Glc(3)Man(9)GlcNAc(2) in eukaryotes) from the lipid carrier dolichol-pyrophosphate to an asparagine residue within an Asn-X-Ser/Thr consensus motif in nascent polypeptide chains, the first step in protein N-glycosylation. N-glycosylation occurs cotranslationally and the complex associates with the Sec61 complex at the channel-forming translocon complex that mediates protein translocation across the endoplasmic reticulum (ER). All subunits are required for a maximal enzyme activity.</text>
</comment>
<feature type="domain" description="Ribophorin II second" evidence="4">
    <location>
        <begin position="41"/>
        <end position="107"/>
    </location>
</feature>
<dbReference type="GO" id="GO:0006487">
    <property type="term" value="P:protein N-linked glycosylation"/>
    <property type="evidence" value="ECO:0007669"/>
    <property type="project" value="UniProtKB-UniRule"/>
</dbReference>
<evidence type="ECO:0000313" key="6">
    <source>
        <dbReference type="Proteomes" id="UP000499080"/>
    </source>
</evidence>